<evidence type="ECO:0000313" key="3">
    <source>
        <dbReference type="Proteomes" id="UP000324222"/>
    </source>
</evidence>
<proteinExistence type="predicted"/>
<sequence length="111" mass="11858">MKKRIETQVESAGSGGGGGGGDSVGSRVTVPLLATWRTATPKWKRLNEPCECWLALVISRSIHHGVVSHVRSNDLHSQGRQDIGPALQTTGNMRNTITARSTGGVVLWPCI</sequence>
<name>A0A5B7ES80_PORTR</name>
<feature type="compositionally biased region" description="Gly residues" evidence="1">
    <location>
        <begin position="13"/>
        <end position="23"/>
    </location>
</feature>
<dbReference type="Proteomes" id="UP000324222">
    <property type="component" value="Unassembled WGS sequence"/>
</dbReference>
<feature type="region of interest" description="Disordered" evidence="1">
    <location>
        <begin position="1"/>
        <end position="25"/>
    </location>
</feature>
<evidence type="ECO:0000256" key="1">
    <source>
        <dbReference type="SAM" id="MobiDB-lite"/>
    </source>
</evidence>
<organism evidence="2 3">
    <name type="scientific">Portunus trituberculatus</name>
    <name type="common">Swimming crab</name>
    <name type="synonym">Neptunus trituberculatus</name>
    <dbReference type="NCBI Taxonomy" id="210409"/>
    <lineage>
        <taxon>Eukaryota</taxon>
        <taxon>Metazoa</taxon>
        <taxon>Ecdysozoa</taxon>
        <taxon>Arthropoda</taxon>
        <taxon>Crustacea</taxon>
        <taxon>Multicrustacea</taxon>
        <taxon>Malacostraca</taxon>
        <taxon>Eumalacostraca</taxon>
        <taxon>Eucarida</taxon>
        <taxon>Decapoda</taxon>
        <taxon>Pleocyemata</taxon>
        <taxon>Brachyura</taxon>
        <taxon>Eubrachyura</taxon>
        <taxon>Portunoidea</taxon>
        <taxon>Portunidae</taxon>
        <taxon>Portuninae</taxon>
        <taxon>Portunus</taxon>
    </lineage>
</organism>
<protein>
    <submittedName>
        <fullName evidence="2">Uncharacterized protein</fullName>
    </submittedName>
</protein>
<dbReference type="AlphaFoldDB" id="A0A5B7ES80"/>
<reference evidence="2 3" key="1">
    <citation type="submission" date="2019-05" db="EMBL/GenBank/DDBJ databases">
        <title>Another draft genome of Portunus trituberculatus and its Hox gene families provides insights of decapod evolution.</title>
        <authorList>
            <person name="Jeong J.-H."/>
            <person name="Song I."/>
            <person name="Kim S."/>
            <person name="Choi T."/>
            <person name="Kim D."/>
            <person name="Ryu S."/>
            <person name="Kim W."/>
        </authorList>
    </citation>
    <scope>NUCLEOTIDE SEQUENCE [LARGE SCALE GENOMIC DNA]</scope>
    <source>
        <tissue evidence="2">Muscle</tissue>
    </source>
</reference>
<accession>A0A5B7ES80</accession>
<evidence type="ECO:0000313" key="2">
    <source>
        <dbReference type="EMBL" id="MPC36096.1"/>
    </source>
</evidence>
<comment type="caution">
    <text evidence="2">The sequence shown here is derived from an EMBL/GenBank/DDBJ whole genome shotgun (WGS) entry which is preliminary data.</text>
</comment>
<keyword evidence="3" id="KW-1185">Reference proteome</keyword>
<dbReference type="EMBL" id="VSRR010003426">
    <property type="protein sequence ID" value="MPC36096.1"/>
    <property type="molecule type" value="Genomic_DNA"/>
</dbReference>
<gene>
    <name evidence="2" type="ORF">E2C01_029543</name>
</gene>